<organism evidence="1 2">
    <name type="scientific">Thelephora ganbajun</name>
    <name type="common">Ganba fungus</name>
    <dbReference type="NCBI Taxonomy" id="370292"/>
    <lineage>
        <taxon>Eukaryota</taxon>
        <taxon>Fungi</taxon>
        <taxon>Dikarya</taxon>
        <taxon>Basidiomycota</taxon>
        <taxon>Agaricomycotina</taxon>
        <taxon>Agaricomycetes</taxon>
        <taxon>Thelephorales</taxon>
        <taxon>Thelephoraceae</taxon>
        <taxon>Thelephora</taxon>
    </lineage>
</organism>
<dbReference type="Proteomes" id="UP000886501">
    <property type="component" value="Unassembled WGS sequence"/>
</dbReference>
<reference evidence="1" key="1">
    <citation type="submission" date="2019-10" db="EMBL/GenBank/DDBJ databases">
        <authorList>
            <consortium name="DOE Joint Genome Institute"/>
            <person name="Kuo A."/>
            <person name="Miyauchi S."/>
            <person name="Kiss E."/>
            <person name="Drula E."/>
            <person name="Kohler A."/>
            <person name="Sanchez-Garcia M."/>
            <person name="Andreopoulos B."/>
            <person name="Barry K.W."/>
            <person name="Bonito G."/>
            <person name="Buee M."/>
            <person name="Carver A."/>
            <person name="Chen C."/>
            <person name="Cichocki N."/>
            <person name="Clum A."/>
            <person name="Culley D."/>
            <person name="Crous P.W."/>
            <person name="Fauchery L."/>
            <person name="Girlanda M."/>
            <person name="Hayes R."/>
            <person name="Keri Z."/>
            <person name="Labutti K."/>
            <person name="Lipzen A."/>
            <person name="Lombard V."/>
            <person name="Magnuson J."/>
            <person name="Maillard F."/>
            <person name="Morin E."/>
            <person name="Murat C."/>
            <person name="Nolan M."/>
            <person name="Ohm R."/>
            <person name="Pangilinan J."/>
            <person name="Pereira M."/>
            <person name="Perotto S."/>
            <person name="Peter M."/>
            <person name="Riley R."/>
            <person name="Sitrit Y."/>
            <person name="Stielow B."/>
            <person name="Szollosi G."/>
            <person name="Zifcakova L."/>
            <person name="Stursova M."/>
            <person name="Spatafora J.W."/>
            <person name="Tedersoo L."/>
            <person name="Vaario L.-M."/>
            <person name="Yamada A."/>
            <person name="Yan M."/>
            <person name="Wang P."/>
            <person name="Xu J."/>
            <person name="Bruns T."/>
            <person name="Baldrian P."/>
            <person name="Vilgalys R."/>
            <person name="Henrissat B."/>
            <person name="Grigoriev I.V."/>
            <person name="Hibbett D."/>
            <person name="Nagy L.G."/>
            <person name="Martin F.M."/>
        </authorList>
    </citation>
    <scope>NUCLEOTIDE SEQUENCE</scope>
    <source>
        <strain evidence="1">P2</strain>
    </source>
</reference>
<protein>
    <submittedName>
        <fullName evidence="1">Uncharacterized protein</fullName>
    </submittedName>
</protein>
<sequence>MPEGCPRITVPDSAEDSVILSEMIHTSRFPARNKVPKFTIFISPLRMTTNKDHRRERFRITQTLSKYGSESAGAPRRHAS</sequence>
<reference evidence="1" key="2">
    <citation type="journal article" date="2020" name="Nat. Commun.">
        <title>Large-scale genome sequencing of mycorrhizal fungi provides insights into the early evolution of symbiotic traits.</title>
        <authorList>
            <person name="Miyauchi S."/>
            <person name="Kiss E."/>
            <person name="Kuo A."/>
            <person name="Drula E."/>
            <person name="Kohler A."/>
            <person name="Sanchez-Garcia M."/>
            <person name="Morin E."/>
            <person name="Andreopoulos B."/>
            <person name="Barry K.W."/>
            <person name="Bonito G."/>
            <person name="Buee M."/>
            <person name="Carver A."/>
            <person name="Chen C."/>
            <person name="Cichocki N."/>
            <person name="Clum A."/>
            <person name="Culley D."/>
            <person name="Crous P.W."/>
            <person name="Fauchery L."/>
            <person name="Girlanda M."/>
            <person name="Hayes R.D."/>
            <person name="Keri Z."/>
            <person name="LaButti K."/>
            <person name="Lipzen A."/>
            <person name="Lombard V."/>
            <person name="Magnuson J."/>
            <person name="Maillard F."/>
            <person name="Murat C."/>
            <person name="Nolan M."/>
            <person name="Ohm R.A."/>
            <person name="Pangilinan J."/>
            <person name="Pereira M.F."/>
            <person name="Perotto S."/>
            <person name="Peter M."/>
            <person name="Pfister S."/>
            <person name="Riley R."/>
            <person name="Sitrit Y."/>
            <person name="Stielow J.B."/>
            <person name="Szollosi G."/>
            <person name="Zifcakova L."/>
            <person name="Stursova M."/>
            <person name="Spatafora J.W."/>
            <person name="Tedersoo L."/>
            <person name="Vaario L.M."/>
            <person name="Yamada A."/>
            <person name="Yan M."/>
            <person name="Wang P."/>
            <person name="Xu J."/>
            <person name="Bruns T."/>
            <person name="Baldrian P."/>
            <person name="Vilgalys R."/>
            <person name="Dunand C."/>
            <person name="Henrissat B."/>
            <person name="Grigoriev I.V."/>
            <person name="Hibbett D."/>
            <person name="Nagy L.G."/>
            <person name="Martin F.M."/>
        </authorList>
    </citation>
    <scope>NUCLEOTIDE SEQUENCE</scope>
    <source>
        <strain evidence="1">P2</strain>
    </source>
</reference>
<evidence type="ECO:0000313" key="2">
    <source>
        <dbReference type="Proteomes" id="UP000886501"/>
    </source>
</evidence>
<name>A0ACB6YWI7_THEGA</name>
<keyword evidence="2" id="KW-1185">Reference proteome</keyword>
<accession>A0ACB6YWI7</accession>
<comment type="caution">
    <text evidence="1">The sequence shown here is derived from an EMBL/GenBank/DDBJ whole genome shotgun (WGS) entry which is preliminary data.</text>
</comment>
<proteinExistence type="predicted"/>
<gene>
    <name evidence="1" type="ORF">BDM02DRAFT_3273676</name>
</gene>
<dbReference type="EMBL" id="MU119130">
    <property type="protein sequence ID" value="KAF9641831.1"/>
    <property type="molecule type" value="Genomic_DNA"/>
</dbReference>
<evidence type="ECO:0000313" key="1">
    <source>
        <dbReference type="EMBL" id="KAF9641831.1"/>
    </source>
</evidence>